<dbReference type="Ensembl" id="ENSCPBT00000029800.1">
    <property type="protein sequence ID" value="ENSCPBP00000025294.1"/>
    <property type="gene ID" value="ENSCPBG00000018004.1"/>
</dbReference>
<reference evidence="1" key="1">
    <citation type="submission" date="2025-08" db="UniProtKB">
        <authorList>
            <consortium name="Ensembl"/>
        </authorList>
    </citation>
    <scope>IDENTIFICATION</scope>
</reference>
<name>A0A8C3HZ55_CHRPI</name>
<protein>
    <submittedName>
        <fullName evidence="1">Uncharacterized protein</fullName>
    </submittedName>
</protein>
<proteinExistence type="predicted"/>
<sequence length="97" mass="10853">MTKRLLSPYHAQISTLKLLISPRTTHICTMCIKERRGPGVDREGLLALDIGSHFVQKLSHLLSNRCTVTGDTYLVNLMVGTRGIWPVLSCSVLFKML</sequence>
<keyword evidence="2" id="KW-1185">Reference proteome</keyword>
<evidence type="ECO:0000313" key="2">
    <source>
        <dbReference type="Proteomes" id="UP000694380"/>
    </source>
</evidence>
<evidence type="ECO:0000313" key="1">
    <source>
        <dbReference type="Ensembl" id="ENSCPBP00000025294.1"/>
    </source>
</evidence>
<reference evidence="1" key="2">
    <citation type="submission" date="2025-09" db="UniProtKB">
        <authorList>
            <consortium name="Ensembl"/>
        </authorList>
    </citation>
    <scope>IDENTIFICATION</scope>
</reference>
<dbReference type="Proteomes" id="UP000694380">
    <property type="component" value="Unplaced"/>
</dbReference>
<organism evidence="1 2">
    <name type="scientific">Chrysemys picta bellii</name>
    <name type="common">Western painted turtle</name>
    <name type="synonym">Emys bellii</name>
    <dbReference type="NCBI Taxonomy" id="8478"/>
    <lineage>
        <taxon>Eukaryota</taxon>
        <taxon>Metazoa</taxon>
        <taxon>Chordata</taxon>
        <taxon>Craniata</taxon>
        <taxon>Vertebrata</taxon>
        <taxon>Euteleostomi</taxon>
        <taxon>Archelosauria</taxon>
        <taxon>Testudinata</taxon>
        <taxon>Testudines</taxon>
        <taxon>Cryptodira</taxon>
        <taxon>Durocryptodira</taxon>
        <taxon>Testudinoidea</taxon>
        <taxon>Emydidae</taxon>
        <taxon>Chrysemys</taxon>
    </lineage>
</organism>
<accession>A0A8C3HZ55</accession>
<dbReference type="AlphaFoldDB" id="A0A8C3HZ55"/>